<reference evidence="1" key="1">
    <citation type="submission" date="2014-09" db="EMBL/GenBank/DDBJ databases">
        <authorList>
            <person name="Magalhaes I.L.F."/>
            <person name="Oliveira U."/>
            <person name="Santos F.R."/>
            <person name="Vidigal T.H.D.A."/>
            <person name="Brescovit A.D."/>
            <person name="Santos A.J."/>
        </authorList>
    </citation>
    <scope>NUCLEOTIDE SEQUENCE</scope>
    <source>
        <tissue evidence="1">Shoot tissue taken approximately 20 cm above the soil surface</tissue>
    </source>
</reference>
<name>A0A0A9AJ83_ARUDO</name>
<sequence>MLGCFQEQLAGMFKQNSIVPIKLTIWTIKLTISEHEMHIISSEY</sequence>
<evidence type="ECO:0000313" key="1">
    <source>
        <dbReference type="EMBL" id="JAD51759.1"/>
    </source>
</evidence>
<dbReference type="EMBL" id="GBRH01246136">
    <property type="protein sequence ID" value="JAD51759.1"/>
    <property type="molecule type" value="Transcribed_RNA"/>
</dbReference>
<accession>A0A0A9AJ83</accession>
<organism evidence="1">
    <name type="scientific">Arundo donax</name>
    <name type="common">Giant reed</name>
    <name type="synonym">Donax arundinaceus</name>
    <dbReference type="NCBI Taxonomy" id="35708"/>
    <lineage>
        <taxon>Eukaryota</taxon>
        <taxon>Viridiplantae</taxon>
        <taxon>Streptophyta</taxon>
        <taxon>Embryophyta</taxon>
        <taxon>Tracheophyta</taxon>
        <taxon>Spermatophyta</taxon>
        <taxon>Magnoliopsida</taxon>
        <taxon>Liliopsida</taxon>
        <taxon>Poales</taxon>
        <taxon>Poaceae</taxon>
        <taxon>PACMAD clade</taxon>
        <taxon>Arundinoideae</taxon>
        <taxon>Arundineae</taxon>
        <taxon>Arundo</taxon>
    </lineage>
</organism>
<protein>
    <submittedName>
        <fullName evidence="1">Uncharacterized protein</fullName>
    </submittedName>
</protein>
<dbReference type="AlphaFoldDB" id="A0A0A9AJ83"/>
<reference evidence="1" key="2">
    <citation type="journal article" date="2015" name="Data Brief">
        <title>Shoot transcriptome of the giant reed, Arundo donax.</title>
        <authorList>
            <person name="Barrero R.A."/>
            <person name="Guerrero F.D."/>
            <person name="Moolhuijzen P."/>
            <person name="Goolsby J.A."/>
            <person name="Tidwell J."/>
            <person name="Bellgard S.E."/>
            <person name="Bellgard M.I."/>
        </authorList>
    </citation>
    <scope>NUCLEOTIDE SEQUENCE</scope>
    <source>
        <tissue evidence="1">Shoot tissue taken approximately 20 cm above the soil surface</tissue>
    </source>
</reference>
<proteinExistence type="predicted"/>